<evidence type="ECO:0000313" key="3">
    <source>
        <dbReference type="Proteomes" id="UP000325933"/>
    </source>
</evidence>
<gene>
    <name evidence="2" type="ORF">F4U95_18365</name>
    <name evidence="1" type="ORF">F4U96_18240</name>
</gene>
<dbReference type="EMBL" id="VYQA01000016">
    <property type="protein sequence ID" value="KAA9026606.1"/>
    <property type="molecule type" value="Genomic_DNA"/>
</dbReference>
<evidence type="ECO:0000313" key="2">
    <source>
        <dbReference type="EMBL" id="KAA9026606.1"/>
    </source>
</evidence>
<dbReference type="EMBL" id="VYQB01000016">
    <property type="protein sequence ID" value="KAA9013544.1"/>
    <property type="molecule type" value="Genomic_DNA"/>
</dbReference>
<accession>A0A5J5HZV7</accession>
<evidence type="ECO:0008006" key="5">
    <source>
        <dbReference type="Google" id="ProtNLM"/>
    </source>
</evidence>
<proteinExistence type="predicted"/>
<evidence type="ECO:0000313" key="1">
    <source>
        <dbReference type="EMBL" id="KAA9013544.1"/>
    </source>
</evidence>
<dbReference type="Proteomes" id="UP000326364">
    <property type="component" value="Unassembled WGS sequence"/>
</dbReference>
<dbReference type="Proteomes" id="UP000325933">
    <property type="component" value="Unassembled WGS sequence"/>
</dbReference>
<comment type="caution">
    <text evidence="2">The sequence shown here is derived from an EMBL/GenBank/DDBJ whole genome shotgun (WGS) entry which is preliminary data.</text>
</comment>
<evidence type="ECO:0000313" key="4">
    <source>
        <dbReference type="Proteomes" id="UP000326364"/>
    </source>
</evidence>
<name>A0A5J5HZV7_9SPHN</name>
<reference evidence="3 4" key="1">
    <citation type="submission" date="2019-09" db="EMBL/GenBank/DDBJ databases">
        <authorList>
            <person name="Feng G."/>
        </authorList>
    </citation>
    <scope>NUCLEOTIDE SEQUENCE [LARGE SCALE GENOMIC DNA]</scope>
    <source>
        <strain evidence="2 3">KACC 19283</strain>
        <strain evidence="1 4">KACC 19284</strain>
    </source>
</reference>
<organism evidence="2 3">
    <name type="scientific">Sphingobium limneticum</name>
    <dbReference type="NCBI Taxonomy" id="1007511"/>
    <lineage>
        <taxon>Bacteria</taxon>
        <taxon>Pseudomonadati</taxon>
        <taxon>Pseudomonadota</taxon>
        <taxon>Alphaproteobacteria</taxon>
        <taxon>Sphingomonadales</taxon>
        <taxon>Sphingomonadaceae</taxon>
        <taxon>Sphingobium</taxon>
    </lineage>
</organism>
<dbReference type="AlphaFoldDB" id="A0A5J5HZV7"/>
<sequence>MATLALLQGCGPIHPRWQNASSHDIVIAYLKGAARYDVKVKRGRDAVPLAPVDFQSVDTIEVKDNGHLYRFDHAEILKLHAECGHGFACWIRYDDSHILHVSTSQPATSKA</sequence>
<keyword evidence="4" id="KW-1185">Reference proteome</keyword>
<protein>
    <recommendedName>
        <fullName evidence="5">Lipoprotein</fullName>
    </recommendedName>
</protein>